<dbReference type="InterPro" id="IPR036217">
    <property type="entry name" value="MethylDNA_cys_MeTrfase_DNAb"/>
</dbReference>
<accession>A0ABU2L2J8</accession>
<dbReference type="EMBL" id="JAVREN010000002">
    <property type="protein sequence ID" value="MDT0305745.1"/>
    <property type="molecule type" value="Genomic_DNA"/>
</dbReference>
<comment type="function">
    <text evidence="2">Involved in the cellular defense against the biological effects of O6-methylguanine (O6-MeG) and O4-methylthymine (O4-MeT) in DNA. Repairs the methylated nucleobase in DNA by stoichiometrically transferring the methyl group to a cysteine residue in the enzyme. This is a suicide reaction: the enzyme is irreversibly inactivated.</text>
</comment>
<feature type="domain" description="Methylated-DNA-[protein]-cysteine S-methyltransferase DNA binding" evidence="3">
    <location>
        <begin position="76"/>
        <end position="157"/>
    </location>
</feature>
<dbReference type="InterPro" id="IPR008332">
    <property type="entry name" value="MethylG_MeTrfase_N"/>
</dbReference>
<comment type="miscellaneous">
    <text evidence="2">This enzyme catalyzes only one turnover and therefore is not strictly catalytic. According to one definition, an enzyme is a biocatalyst that acts repeatedly and over many reaction cycles.</text>
</comment>
<reference evidence="6" key="1">
    <citation type="submission" date="2023-07" db="EMBL/GenBank/DDBJ databases">
        <title>30 novel species of actinomycetes from the DSMZ collection.</title>
        <authorList>
            <person name="Nouioui I."/>
        </authorList>
    </citation>
    <scope>NUCLEOTIDE SEQUENCE [LARGE SCALE GENOMIC DNA]</scope>
    <source>
        <strain evidence="6">DSM 44917</strain>
    </source>
</reference>
<evidence type="ECO:0000313" key="5">
    <source>
        <dbReference type="EMBL" id="MDT0305745.1"/>
    </source>
</evidence>
<dbReference type="InterPro" id="IPR014048">
    <property type="entry name" value="MethylDNA_cys_MeTrfase_DNA-bd"/>
</dbReference>
<dbReference type="Proteomes" id="UP001183388">
    <property type="component" value="Unassembled WGS sequence"/>
</dbReference>
<comment type="catalytic activity">
    <reaction evidence="2">
        <text>a 6-O-methyl-2'-deoxyguanosine in DNA + L-cysteinyl-[protein] = S-methyl-L-cysteinyl-[protein] + a 2'-deoxyguanosine in DNA</text>
        <dbReference type="Rhea" id="RHEA:24000"/>
        <dbReference type="Rhea" id="RHEA-COMP:10131"/>
        <dbReference type="Rhea" id="RHEA-COMP:10132"/>
        <dbReference type="Rhea" id="RHEA-COMP:11367"/>
        <dbReference type="Rhea" id="RHEA-COMP:11368"/>
        <dbReference type="ChEBI" id="CHEBI:29950"/>
        <dbReference type="ChEBI" id="CHEBI:82612"/>
        <dbReference type="ChEBI" id="CHEBI:85445"/>
        <dbReference type="ChEBI" id="CHEBI:85448"/>
        <dbReference type="EC" id="2.1.1.63"/>
    </reaction>
</comment>
<organism evidence="5 6">
    <name type="scientific">Streptomyces boetiae</name>
    <dbReference type="NCBI Taxonomy" id="3075541"/>
    <lineage>
        <taxon>Bacteria</taxon>
        <taxon>Bacillati</taxon>
        <taxon>Actinomycetota</taxon>
        <taxon>Actinomycetes</taxon>
        <taxon>Kitasatosporales</taxon>
        <taxon>Streptomycetaceae</taxon>
        <taxon>Streptomyces</taxon>
    </lineage>
</organism>
<dbReference type="Pfam" id="PF01035">
    <property type="entry name" value="DNA_binding_1"/>
    <property type="match status" value="1"/>
</dbReference>
<dbReference type="RefSeq" id="WP_311628652.1">
    <property type="nucleotide sequence ID" value="NZ_JAVREN010000002.1"/>
</dbReference>
<keyword evidence="6" id="KW-1185">Reference proteome</keyword>
<dbReference type="NCBIfam" id="TIGR00589">
    <property type="entry name" value="ogt"/>
    <property type="match status" value="1"/>
</dbReference>
<dbReference type="PANTHER" id="PTHR10815">
    <property type="entry name" value="METHYLATED-DNA--PROTEIN-CYSTEINE METHYLTRANSFERASE"/>
    <property type="match status" value="1"/>
</dbReference>
<name>A0ABU2L2J8_9ACTN</name>
<dbReference type="CDD" id="cd06445">
    <property type="entry name" value="ATase"/>
    <property type="match status" value="1"/>
</dbReference>
<keyword evidence="2 5" id="KW-0489">Methyltransferase</keyword>
<dbReference type="SUPFAM" id="SSF53155">
    <property type="entry name" value="Methylated DNA-protein cysteine methyltransferase domain"/>
    <property type="match status" value="1"/>
</dbReference>
<dbReference type="Pfam" id="PF02870">
    <property type="entry name" value="Methyltransf_1N"/>
    <property type="match status" value="1"/>
</dbReference>
<comment type="subcellular location">
    <subcellularLocation>
        <location evidence="2">Cytoplasm</location>
    </subcellularLocation>
</comment>
<dbReference type="Gene3D" id="1.10.10.10">
    <property type="entry name" value="Winged helix-like DNA-binding domain superfamily/Winged helix DNA-binding domain"/>
    <property type="match status" value="1"/>
</dbReference>
<sequence length="161" mass="16903">MLYTTHPSPLGELLIAGPRPGVLASVTVPGQKGGAAVGPGWRREDAAFAGARRQFDAYFAGELKEFELELAPRGTEFRQRVWSALDRVAYGSTITYGRLAALAGLPPRSVRAVGGAVGANPLTVIRPCHRVLGADGSLTGYAGGLDRKRHLLSLEGVLLGA</sequence>
<dbReference type="EC" id="2.1.1.63" evidence="2"/>
<comment type="similarity">
    <text evidence="2">Belongs to the MGMT family.</text>
</comment>
<feature type="domain" description="Methylguanine DNA methyltransferase ribonuclease-like" evidence="4">
    <location>
        <begin position="1"/>
        <end position="71"/>
    </location>
</feature>
<feature type="active site" description="Nucleophile; methyl group acceptor" evidence="2">
    <location>
        <position position="128"/>
    </location>
</feature>
<keyword evidence="1 2" id="KW-0227">DNA damage</keyword>
<comment type="catalytic activity">
    <reaction evidence="2">
        <text>a 4-O-methyl-thymidine in DNA + L-cysteinyl-[protein] = a thymidine in DNA + S-methyl-L-cysteinyl-[protein]</text>
        <dbReference type="Rhea" id="RHEA:53428"/>
        <dbReference type="Rhea" id="RHEA-COMP:10131"/>
        <dbReference type="Rhea" id="RHEA-COMP:10132"/>
        <dbReference type="Rhea" id="RHEA-COMP:13555"/>
        <dbReference type="Rhea" id="RHEA-COMP:13556"/>
        <dbReference type="ChEBI" id="CHEBI:29950"/>
        <dbReference type="ChEBI" id="CHEBI:82612"/>
        <dbReference type="ChEBI" id="CHEBI:137386"/>
        <dbReference type="ChEBI" id="CHEBI:137387"/>
        <dbReference type="EC" id="2.1.1.63"/>
    </reaction>
</comment>
<dbReference type="Gene3D" id="3.30.160.70">
    <property type="entry name" value="Methylated DNA-protein cysteine methyltransferase domain"/>
    <property type="match status" value="1"/>
</dbReference>
<dbReference type="GO" id="GO:0032259">
    <property type="term" value="P:methylation"/>
    <property type="evidence" value="ECO:0007669"/>
    <property type="project" value="UniProtKB-KW"/>
</dbReference>
<dbReference type="HAMAP" id="MF_00772">
    <property type="entry name" value="OGT"/>
    <property type="match status" value="1"/>
</dbReference>
<evidence type="ECO:0000259" key="4">
    <source>
        <dbReference type="Pfam" id="PF02870"/>
    </source>
</evidence>
<dbReference type="InterPro" id="IPR023546">
    <property type="entry name" value="MGMT"/>
</dbReference>
<dbReference type="GO" id="GO:0003908">
    <property type="term" value="F:methylated-DNA-[protein]-cysteine S-methyltransferase activity"/>
    <property type="evidence" value="ECO:0007669"/>
    <property type="project" value="UniProtKB-EC"/>
</dbReference>
<proteinExistence type="inferred from homology"/>
<evidence type="ECO:0000256" key="1">
    <source>
        <dbReference type="ARBA" id="ARBA00022763"/>
    </source>
</evidence>
<gene>
    <name evidence="5" type="ORF">RM780_02050</name>
</gene>
<keyword evidence="2" id="KW-0234">DNA repair</keyword>
<comment type="caution">
    <text evidence="5">The sequence shown here is derived from an EMBL/GenBank/DDBJ whole genome shotgun (WGS) entry which is preliminary data.</text>
</comment>
<keyword evidence="2 5" id="KW-0808">Transferase</keyword>
<keyword evidence="2" id="KW-0963">Cytoplasm</keyword>
<dbReference type="InterPro" id="IPR036388">
    <property type="entry name" value="WH-like_DNA-bd_sf"/>
</dbReference>
<evidence type="ECO:0000256" key="2">
    <source>
        <dbReference type="HAMAP-Rule" id="MF_00772"/>
    </source>
</evidence>
<dbReference type="PANTHER" id="PTHR10815:SF5">
    <property type="entry name" value="METHYLATED-DNA--PROTEIN-CYSTEINE METHYLTRANSFERASE"/>
    <property type="match status" value="1"/>
</dbReference>
<protein>
    <recommendedName>
        <fullName evidence="2">Methylated-DNA--protein-cysteine methyltransferase</fullName>
        <ecNumber evidence="2">2.1.1.63</ecNumber>
    </recommendedName>
    <alternativeName>
        <fullName evidence="2">6-O-methylguanine-DNA methyltransferase</fullName>
        <shortName evidence="2">MGMT</shortName>
    </alternativeName>
    <alternativeName>
        <fullName evidence="2">O-6-methylguanine-DNA-alkyltransferase</fullName>
    </alternativeName>
</protein>
<dbReference type="InterPro" id="IPR036631">
    <property type="entry name" value="MGMT_N_sf"/>
</dbReference>
<evidence type="ECO:0000313" key="6">
    <source>
        <dbReference type="Proteomes" id="UP001183388"/>
    </source>
</evidence>
<evidence type="ECO:0000259" key="3">
    <source>
        <dbReference type="Pfam" id="PF01035"/>
    </source>
</evidence>
<dbReference type="SUPFAM" id="SSF46767">
    <property type="entry name" value="Methylated DNA-protein cysteine methyltransferase, C-terminal domain"/>
    <property type="match status" value="1"/>
</dbReference>